<keyword evidence="3" id="KW-1185">Reference proteome</keyword>
<dbReference type="Gene3D" id="2.20.25.10">
    <property type="match status" value="1"/>
</dbReference>
<dbReference type="InterPro" id="IPR019953">
    <property type="entry name" value="OHR"/>
</dbReference>
<dbReference type="EMBL" id="SORX01000004">
    <property type="protein sequence ID" value="TFE01539.1"/>
    <property type="molecule type" value="Genomic_DNA"/>
</dbReference>
<proteinExistence type="inferred from homology"/>
<dbReference type="InterPro" id="IPR015946">
    <property type="entry name" value="KH_dom-like_a/b"/>
</dbReference>
<organism evidence="2 3">
    <name type="scientific">Jeotgalibacillus salarius</name>
    <dbReference type="NCBI Taxonomy" id="546023"/>
    <lineage>
        <taxon>Bacteria</taxon>
        <taxon>Bacillati</taxon>
        <taxon>Bacillota</taxon>
        <taxon>Bacilli</taxon>
        <taxon>Bacillales</taxon>
        <taxon>Caryophanaceae</taxon>
        <taxon>Jeotgalibacillus</taxon>
    </lineage>
</organism>
<gene>
    <name evidence="2" type="ORF">E2626_08170</name>
</gene>
<dbReference type="PANTHER" id="PTHR33797">
    <property type="entry name" value="ORGANIC HYDROPEROXIDE RESISTANCE PROTEIN-LIKE"/>
    <property type="match status" value="1"/>
</dbReference>
<evidence type="ECO:0000256" key="1">
    <source>
        <dbReference type="ARBA" id="ARBA00007378"/>
    </source>
</evidence>
<accession>A0A4Y8LK19</accession>
<dbReference type="Pfam" id="PF02566">
    <property type="entry name" value="OsmC"/>
    <property type="match status" value="1"/>
</dbReference>
<reference evidence="2 3" key="1">
    <citation type="submission" date="2019-03" db="EMBL/GenBank/DDBJ databases">
        <authorList>
            <person name="Yang Y."/>
        </authorList>
    </citation>
    <scope>NUCLEOTIDE SEQUENCE [LARGE SCALE GENOMIC DNA]</scope>
    <source>
        <strain evidence="2 3">ASL-1</strain>
    </source>
</reference>
<dbReference type="Proteomes" id="UP000297776">
    <property type="component" value="Unassembled WGS sequence"/>
</dbReference>
<dbReference type="InterPro" id="IPR036102">
    <property type="entry name" value="OsmC/Ohrsf"/>
</dbReference>
<dbReference type="GO" id="GO:0006979">
    <property type="term" value="P:response to oxidative stress"/>
    <property type="evidence" value="ECO:0007669"/>
    <property type="project" value="InterPro"/>
</dbReference>
<dbReference type="InterPro" id="IPR003718">
    <property type="entry name" value="OsmC/Ohr_fam"/>
</dbReference>
<protein>
    <submittedName>
        <fullName evidence="2">Organic hydroperoxide resistance protein</fullName>
    </submittedName>
</protein>
<evidence type="ECO:0000313" key="2">
    <source>
        <dbReference type="EMBL" id="TFE01539.1"/>
    </source>
</evidence>
<dbReference type="RefSeq" id="WP_134381257.1">
    <property type="nucleotide sequence ID" value="NZ_SORX01000004.1"/>
</dbReference>
<evidence type="ECO:0000313" key="3">
    <source>
        <dbReference type="Proteomes" id="UP000297776"/>
    </source>
</evidence>
<comment type="similarity">
    <text evidence="1">Belongs to the OsmC/Ohr family.</text>
</comment>
<name>A0A4Y8LK19_9BACL</name>
<comment type="caution">
    <text evidence="2">The sequence shown here is derived from an EMBL/GenBank/DDBJ whole genome shotgun (WGS) entry which is preliminary data.</text>
</comment>
<dbReference type="AlphaFoldDB" id="A0A4Y8LK19"/>
<sequence>MKKLFTSTATAIGGREGRVTSESGSFDLGLAMPMPGADTAGKSNPEELFAAGYAACFDSAMNIVASQKGIKHDGSEIKADVSLNKGDTGYELSVEMDVLIKGVDEETARQLVEEGHQVCPYSNATRGNIDVSFNVRTA</sequence>
<dbReference type="SUPFAM" id="SSF82784">
    <property type="entry name" value="OsmC-like"/>
    <property type="match status" value="1"/>
</dbReference>
<dbReference type="Gene3D" id="3.30.300.20">
    <property type="match status" value="1"/>
</dbReference>
<dbReference type="PANTHER" id="PTHR33797:SF2">
    <property type="entry name" value="ORGANIC HYDROPEROXIDE RESISTANCE PROTEIN-LIKE"/>
    <property type="match status" value="1"/>
</dbReference>
<dbReference type="OrthoDB" id="9797508at2"/>
<dbReference type="NCBIfam" id="TIGR03561">
    <property type="entry name" value="organ_hyd_perox"/>
    <property type="match status" value="1"/>
</dbReference>